<comment type="caution">
    <text evidence="6">The sequence shown here is derived from an EMBL/GenBank/DDBJ whole genome shotgun (WGS) entry which is preliminary data.</text>
</comment>
<dbReference type="GO" id="GO:0046872">
    <property type="term" value="F:metal ion binding"/>
    <property type="evidence" value="ECO:0007669"/>
    <property type="project" value="UniProtKB-KW"/>
</dbReference>
<evidence type="ECO:0000256" key="5">
    <source>
        <dbReference type="SAM" id="Phobius"/>
    </source>
</evidence>
<dbReference type="RefSeq" id="WP_179906111.1">
    <property type="nucleotide sequence ID" value="NZ_JACBXS010000019.1"/>
</dbReference>
<feature type="transmembrane region" description="Helical" evidence="5">
    <location>
        <begin position="6"/>
        <end position="25"/>
    </location>
</feature>
<proteinExistence type="inferred from homology"/>
<evidence type="ECO:0000313" key="6">
    <source>
        <dbReference type="EMBL" id="NYS25408.1"/>
    </source>
</evidence>
<keyword evidence="7" id="KW-1185">Reference proteome</keyword>
<dbReference type="SUPFAM" id="SSF52833">
    <property type="entry name" value="Thioredoxin-like"/>
    <property type="match status" value="1"/>
</dbReference>
<feature type="binding site" evidence="3">
    <location>
        <position position="170"/>
    </location>
    <ligand>
        <name>Cu cation</name>
        <dbReference type="ChEBI" id="CHEBI:23378"/>
    </ligand>
</feature>
<evidence type="ECO:0000256" key="3">
    <source>
        <dbReference type="PIRSR" id="PIRSR603782-1"/>
    </source>
</evidence>
<dbReference type="PANTHER" id="PTHR12151:SF25">
    <property type="entry name" value="LINALOOL DEHYDRATASE_ISOMERASE DOMAIN-CONTAINING PROTEIN"/>
    <property type="match status" value="1"/>
</dbReference>
<keyword evidence="5" id="KW-0812">Transmembrane</keyword>
<dbReference type="FunFam" id="3.40.30.10:FF:000013">
    <property type="entry name" value="Blast:Protein SCO1 homolog, mitochondrial"/>
    <property type="match status" value="1"/>
</dbReference>
<dbReference type="InterPro" id="IPR036249">
    <property type="entry name" value="Thioredoxin-like_sf"/>
</dbReference>
<dbReference type="Proteomes" id="UP000529417">
    <property type="component" value="Unassembled WGS sequence"/>
</dbReference>
<dbReference type="EMBL" id="JACBXS010000019">
    <property type="protein sequence ID" value="NYS25408.1"/>
    <property type="molecule type" value="Genomic_DNA"/>
</dbReference>
<feature type="binding site" evidence="3">
    <location>
        <position position="81"/>
    </location>
    <ligand>
        <name>Cu cation</name>
        <dbReference type="ChEBI" id="CHEBI:23378"/>
    </ligand>
</feature>
<feature type="binding site" evidence="3">
    <location>
        <position position="85"/>
    </location>
    <ligand>
        <name>Cu cation</name>
        <dbReference type="ChEBI" id="CHEBI:23378"/>
    </ligand>
</feature>
<comment type="similarity">
    <text evidence="1">Belongs to the SCO1/2 family.</text>
</comment>
<name>A0A7Z0HZZ5_9RHOB</name>
<keyword evidence="2 3" id="KW-0186">Copper</keyword>
<evidence type="ECO:0000256" key="2">
    <source>
        <dbReference type="ARBA" id="ARBA00023008"/>
    </source>
</evidence>
<evidence type="ECO:0000256" key="4">
    <source>
        <dbReference type="PIRSR" id="PIRSR603782-2"/>
    </source>
</evidence>
<feature type="disulfide bond" description="Redox-active" evidence="4">
    <location>
        <begin position="81"/>
        <end position="85"/>
    </location>
</feature>
<protein>
    <submittedName>
        <fullName evidence="6">SCO family protein</fullName>
    </submittedName>
</protein>
<accession>A0A7Z0HZZ5</accession>
<keyword evidence="4" id="KW-1015">Disulfide bond</keyword>
<evidence type="ECO:0000256" key="1">
    <source>
        <dbReference type="ARBA" id="ARBA00010996"/>
    </source>
</evidence>
<dbReference type="PANTHER" id="PTHR12151">
    <property type="entry name" value="ELECTRON TRANSPORT PROTIN SCO1/SENC FAMILY MEMBER"/>
    <property type="match status" value="1"/>
</dbReference>
<keyword evidence="5" id="KW-0472">Membrane</keyword>
<dbReference type="AlphaFoldDB" id="A0A7Z0HZZ5"/>
<dbReference type="Gene3D" id="3.40.30.10">
    <property type="entry name" value="Glutaredoxin"/>
    <property type="match status" value="1"/>
</dbReference>
<dbReference type="Pfam" id="PF02630">
    <property type="entry name" value="SCO1-SenC"/>
    <property type="match status" value="1"/>
</dbReference>
<gene>
    <name evidence="6" type="ORF">HUK65_10425</name>
</gene>
<evidence type="ECO:0000313" key="7">
    <source>
        <dbReference type="Proteomes" id="UP000529417"/>
    </source>
</evidence>
<dbReference type="CDD" id="cd02968">
    <property type="entry name" value="SCO"/>
    <property type="match status" value="1"/>
</dbReference>
<keyword evidence="3" id="KW-0479">Metal-binding</keyword>
<reference evidence="6 7" key="1">
    <citation type="journal article" date="2000" name="Arch. Microbiol.">
        <title>Rhodobaca bogoriensis gen. nov. and sp. nov., an alkaliphilic purple nonsulfur bacterium from African Rift Valley soda lakes.</title>
        <authorList>
            <person name="Milford A.D."/>
            <person name="Achenbach L.A."/>
            <person name="Jung D.O."/>
            <person name="Madigan M.T."/>
        </authorList>
    </citation>
    <scope>NUCLEOTIDE SEQUENCE [LARGE SCALE GENOMIC DNA]</scope>
    <source>
        <strain evidence="6 7">2376</strain>
    </source>
</reference>
<sequence>MLRIYSIIAAGLVAALLGGLGYMMLRGPADSGFAQCRSSQIAGGSGAIGGPFELVDHTGSTVTDDTLLTRPTLIYFGYAFCPDVCPLDANRNALATDILQDRGYDMQPVFISVDPRRDTPEVLADFVSFMHPEMVGLTGTEAQIREAARAYRAYYAIHDQDDDEFYLIDHSTFSYLLLPGHGFVEVFRRDLTPEDLAEQVACFIDAA</sequence>
<dbReference type="InterPro" id="IPR003782">
    <property type="entry name" value="SCO1/SenC"/>
</dbReference>
<organism evidence="6 7">
    <name type="scientific">Rhabdonatronobacter sediminivivens</name>
    <dbReference type="NCBI Taxonomy" id="2743469"/>
    <lineage>
        <taxon>Bacteria</taxon>
        <taxon>Pseudomonadati</taxon>
        <taxon>Pseudomonadota</taxon>
        <taxon>Alphaproteobacteria</taxon>
        <taxon>Rhodobacterales</taxon>
        <taxon>Paracoccaceae</taxon>
        <taxon>Rhabdonatronobacter</taxon>
    </lineage>
</organism>
<keyword evidence="5" id="KW-1133">Transmembrane helix</keyword>